<name>A0A4R8UBG1_9MICO</name>
<sequence>MTYTRVESSAAVQQLAAGLRDAARERPWVVVTSRFGSREPDILVDQLAEDVGDVTRIFLIETGALTHELSDLLPDLLQAYGGAGRSYPVGPDALADFTRSKLRFPYANPPRATEQLVTDALAHAHQAGLFARAPASAVSVTGTVKGFIPGGSRALVELAGGGLATIWQELTFPPVPLDWTLERGQRVDGLLDRATRRLNVEVGTPPVTALAARFPHNSITLALVQHVNANRAALALHPHAAIGVTRPDISPNPLDQVDTLLTEGDVVAVRVVHHQSGALHLRLTDVDDDEPVLPPLALVRNGPPWLRENRPLVPVIEPVPLVELALAPEVQPSEVERVETTLPELEPVETTLSEVEPVESRSRRAGDRRANPAAVNPAAVHPRPGPGVVRVFTPPAPMPRQAVVDAPAAPAVPASVSLQSTQLSLVEARARIRRLEAQLIDAGASDSQHAQLREQARTAQLQHRESLVELGTLRRTEAELRDEQRTQRRTLRESRRTSTPASVASEFERRRGQWADADGWVRHELYLAWVERIGATERAKWPLPVDYALSDAFADSLADLDDGQLAKAFKACVDVLTGRVASVPGRQLHALRTGNGATAAAVVRPDGARCMRVAIEQNTPAARRLHYWMLPGSGSGSGIGGIELARVVTHDDMEP</sequence>
<keyword evidence="4" id="KW-1185">Reference proteome</keyword>
<feature type="region of interest" description="Disordered" evidence="2">
    <location>
        <begin position="349"/>
        <end position="382"/>
    </location>
</feature>
<comment type="caution">
    <text evidence="3">The sequence shown here is derived from an EMBL/GenBank/DDBJ whole genome shotgun (WGS) entry which is preliminary data.</text>
</comment>
<evidence type="ECO:0008006" key="5">
    <source>
        <dbReference type="Google" id="ProtNLM"/>
    </source>
</evidence>
<evidence type="ECO:0000256" key="1">
    <source>
        <dbReference type="SAM" id="Coils"/>
    </source>
</evidence>
<feature type="compositionally biased region" description="Low complexity" evidence="2">
    <location>
        <begin position="371"/>
        <end position="382"/>
    </location>
</feature>
<evidence type="ECO:0000313" key="4">
    <source>
        <dbReference type="Proteomes" id="UP000297866"/>
    </source>
</evidence>
<dbReference type="AlphaFoldDB" id="A0A4R8UBG1"/>
<dbReference type="Proteomes" id="UP000297866">
    <property type="component" value="Unassembled WGS sequence"/>
</dbReference>
<accession>A0A4R8UBG1</accession>
<feature type="compositionally biased region" description="Basic and acidic residues" evidence="2">
    <location>
        <begin position="358"/>
        <end position="370"/>
    </location>
</feature>
<dbReference type="RefSeq" id="WP_134492781.1">
    <property type="nucleotide sequence ID" value="NZ_SOEZ01000076.1"/>
</dbReference>
<dbReference type="OrthoDB" id="8452205at2"/>
<protein>
    <recommendedName>
        <fullName evidence="5">S1 motif domain-containing protein</fullName>
    </recommendedName>
</protein>
<feature type="coiled-coil region" evidence="1">
    <location>
        <begin position="418"/>
        <end position="445"/>
    </location>
</feature>
<keyword evidence="1" id="KW-0175">Coiled coil</keyword>
<feature type="region of interest" description="Disordered" evidence="2">
    <location>
        <begin position="478"/>
        <end position="504"/>
    </location>
</feature>
<evidence type="ECO:0000313" key="3">
    <source>
        <dbReference type="EMBL" id="TFB46994.1"/>
    </source>
</evidence>
<dbReference type="EMBL" id="SOEZ01000076">
    <property type="protein sequence ID" value="TFB46994.1"/>
    <property type="molecule type" value="Genomic_DNA"/>
</dbReference>
<reference evidence="3 4" key="1">
    <citation type="submission" date="2019-03" db="EMBL/GenBank/DDBJ databases">
        <title>Genomics of glacier-inhabiting Cryobacterium strains.</title>
        <authorList>
            <person name="Liu Q."/>
            <person name="Xin Y.-H."/>
        </authorList>
    </citation>
    <scope>NUCLEOTIDE SEQUENCE [LARGE SCALE GENOMIC DNA]</scope>
    <source>
        <strain evidence="3 4">Sr47</strain>
    </source>
</reference>
<gene>
    <name evidence="3" type="ORF">E3O23_16120</name>
</gene>
<proteinExistence type="predicted"/>
<evidence type="ECO:0000256" key="2">
    <source>
        <dbReference type="SAM" id="MobiDB-lite"/>
    </source>
</evidence>
<feature type="compositionally biased region" description="Basic and acidic residues" evidence="2">
    <location>
        <begin position="478"/>
        <end position="496"/>
    </location>
</feature>
<organism evidence="3 4">
    <name type="scientific">Cryobacterium tagatosivorans</name>
    <dbReference type="NCBI Taxonomy" id="1259199"/>
    <lineage>
        <taxon>Bacteria</taxon>
        <taxon>Bacillati</taxon>
        <taxon>Actinomycetota</taxon>
        <taxon>Actinomycetes</taxon>
        <taxon>Micrococcales</taxon>
        <taxon>Microbacteriaceae</taxon>
        <taxon>Cryobacterium</taxon>
    </lineage>
</organism>